<evidence type="ECO:0000256" key="4">
    <source>
        <dbReference type="ARBA" id="ARBA00022552"/>
    </source>
</evidence>
<organism evidence="8 9">
    <name type="scientific">Vanrija albida</name>
    <dbReference type="NCBI Taxonomy" id="181172"/>
    <lineage>
        <taxon>Eukaryota</taxon>
        <taxon>Fungi</taxon>
        <taxon>Dikarya</taxon>
        <taxon>Basidiomycota</taxon>
        <taxon>Agaricomycotina</taxon>
        <taxon>Tremellomycetes</taxon>
        <taxon>Trichosporonales</taxon>
        <taxon>Trichosporonaceae</taxon>
        <taxon>Vanrija</taxon>
    </lineage>
</organism>
<dbReference type="Pfam" id="PF04147">
    <property type="entry name" value="Nop14"/>
    <property type="match status" value="1"/>
</dbReference>
<evidence type="ECO:0000256" key="2">
    <source>
        <dbReference type="ARBA" id="ARBA00007466"/>
    </source>
</evidence>
<reference evidence="8 9" key="1">
    <citation type="submission" date="2023-08" db="EMBL/GenBank/DDBJ databases">
        <title>Annotated Genome Sequence of Vanrija albida AlHP1.</title>
        <authorList>
            <person name="Herzog R."/>
        </authorList>
    </citation>
    <scope>NUCLEOTIDE SEQUENCE [LARGE SCALE GENOMIC DNA]</scope>
    <source>
        <strain evidence="8 9">AlHP1</strain>
    </source>
</reference>
<feature type="compositionally biased region" description="Basic residues" evidence="7">
    <location>
        <begin position="22"/>
        <end position="32"/>
    </location>
</feature>
<evidence type="ECO:0000256" key="6">
    <source>
        <dbReference type="ARBA" id="ARBA00024695"/>
    </source>
</evidence>
<evidence type="ECO:0000256" key="3">
    <source>
        <dbReference type="ARBA" id="ARBA00022517"/>
    </source>
</evidence>
<keyword evidence="9" id="KW-1185">Reference proteome</keyword>
<feature type="compositionally biased region" description="Basic and acidic residues" evidence="7">
    <location>
        <begin position="228"/>
        <end position="257"/>
    </location>
</feature>
<comment type="subcellular location">
    <subcellularLocation>
        <location evidence="1">Nucleus</location>
        <location evidence="1">Nucleolus</location>
    </subcellularLocation>
</comment>
<dbReference type="Proteomes" id="UP001565368">
    <property type="component" value="Unassembled WGS sequence"/>
</dbReference>
<feature type="compositionally biased region" description="Acidic residues" evidence="7">
    <location>
        <begin position="372"/>
        <end position="387"/>
    </location>
</feature>
<keyword evidence="5" id="KW-0539">Nucleus</keyword>
<feature type="region of interest" description="Disordered" evidence="7">
    <location>
        <begin position="66"/>
        <end position="121"/>
    </location>
</feature>
<dbReference type="GeneID" id="95984736"/>
<proteinExistence type="inferred from homology"/>
<feature type="compositionally biased region" description="Acidic residues" evidence="7">
    <location>
        <begin position="176"/>
        <end position="195"/>
    </location>
</feature>
<feature type="region of interest" description="Disordered" evidence="7">
    <location>
        <begin position="13"/>
        <end position="44"/>
    </location>
</feature>
<sequence length="916" mass="101814">MGPSQLAQLKNALNSAGLNRKSVAKKTKKGGKKGASQDVDRAKKAAKLDDIRARFNKFDERETKLKHDVGGRKLKGVTGRPTATRQAGLEQRRKTLLPEHNNRDHRGTFRDRRFGESDPSLSLEDRMLERYTRERQKGQGKKGAFNLEDDDDAFGADGDDGWALGGLTHGGRDVDDLPGDDFDAQGFAEYDDEDTGAISRRQVHREHFGGFEDNEDDEEMPERKKSKHEVMSEIISKSKEYKLERQHQKEEDSQMREELDEGLDELRALLGESVPVRPAVQLPGPARTVAAIPDQQNDGDYDELVRTLGYEARAKPKDRTRTEDELAVEEKERLEEAEAKRLRRMRGEASDDEEEAATSKKRKATSGRAPDADDLDDDFVGDVDEDGGVSLLGPGLTREAIEDMAMPSADDEEDDEDDDEDDDGEDDDDDDDEDDDEDDEDEISDMEDLNDDVESASEDEDDTPLAPRTKAKGKAKALPTEIPFTFACPSTVEDFIDIVQDLPDSALPTVVQRIRALHHPSLAQGNKEKLQDFLGVLLDYILLLASQDEPPFDIISALGPHLAALVKLNPLTAASHFVAKLSIMQKNLQRGLARGASNPTSKTLPSAPELVILRLVGVTWSTSDFSHPVVQPAVLLIGQYLSQSRIRGVADVASGLFLCSIIAQYESMSKRLVPEAIDFLASSILALLKRKQDAAAVRAYPSQVVCAIQMTNSVAHQSPADLLSALAESDVEQNKADLLSVAVQLVSTFANMYSSTDSFIELFKPVLSILEGSRVAKLAPELRNLVDSTRSTLSRQIGFAVDARQPLTLQSHKPIPIASYTPKFEDDYAPGKHYDPDAERAASSKLRAQYKKERKGAIRELRKDNRFLAGERAREQAEKDAEYNAKMRRAEGSINVERAEEKEMEREKKREKRRRG</sequence>
<dbReference type="PANTHER" id="PTHR23183">
    <property type="entry name" value="NOP14"/>
    <property type="match status" value="1"/>
</dbReference>
<keyword evidence="4" id="KW-0698">rRNA processing</keyword>
<evidence type="ECO:0000256" key="5">
    <source>
        <dbReference type="ARBA" id="ARBA00023242"/>
    </source>
</evidence>
<feature type="region of interest" description="Disordered" evidence="7">
    <location>
        <begin position="309"/>
        <end position="474"/>
    </location>
</feature>
<dbReference type="EMBL" id="JBBXJM010000003">
    <property type="protein sequence ID" value="KAL1409697.1"/>
    <property type="molecule type" value="Genomic_DNA"/>
</dbReference>
<evidence type="ECO:0000256" key="1">
    <source>
        <dbReference type="ARBA" id="ARBA00004604"/>
    </source>
</evidence>
<gene>
    <name evidence="8" type="primary">NOP14</name>
    <name evidence="8" type="ORF">Q8F55_003693</name>
</gene>
<comment type="function">
    <text evidence="6">Involved in nucleolar processing of pre-18S ribosomal RNA. Has a role in the nuclear export of 40S pre-ribosomal subunit to the cytoplasm.</text>
</comment>
<comment type="similarity">
    <text evidence="2">Belongs to the NOP14 family.</text>
</comment>
<comment type="caution">
    <text evidence="8">The sequence shown here is derived from an EMBL/GenBank/DDBJ whole genome shotgun (WGS) entry which is preliminary data.</text>
</comment>
<keyword evidence="3" id="KW-0690">Ribosome biogenesis</keyword>
<feature type="region of interest" description="Disordered" evidence="7">
    <location>
        <begin position="867"/>
        <end position="916"/>
    </location>
</feature>
<name>A0ABR3Q580_9TREE</name>
<dbReference type="RefSeq" id="XP_069209641.1">
    <property type="nucleotide sequence ID" value="XM_069352223.1"/>
</dbReference>
<evidence type="ECO:0000313" key="8">
    <source>
        <dbReference type="EMBL" id="KAL1409697.1"/>
    </source>
</evidence>
<evidence type="ECO:0000313" key="9">
    <source>
        <dbReference type="Proteomes" id="UP001565368"/>
    </source>
</evidence>
<evidence type="ECO:0000256" key="7">
    <source>
        <dbReference type="SAM" id="MobiDB-lite"/>
    </source>
</evidence>
<feature type="compositionally biased region" description="Basic and acidic residues" evidence="7">
    <location>
        <begin position="867"/>
        <end position="908"/>
    </location>
</feature>
<feature type="compositionally biased region" description="Basic and acidic residues" evidence="7">
    <location>
        <begin position="312"/>
        <end position="349"/>
    </location>
</feature>
<dbReference type="InterPro" id="IPR007276">
    <property type="entry name" value="Nop14"/>
</dbReference>
<accession>A0ABR3Q580</accession>
<feature type="region of interest" description="Disordered" evidence="7">
    <location>
        <begin position="155"/>
        <end position="260"/>
    </location>
</feature>
<feature type="compositionally biased region" description="Acidic residues" evidence="7">
    <location>
        <begin position="409"/>
        <end position="463"/>
    </location>
</feature>
<dbReference type="PANTHER" id="PTHR23183:SF0">
    <property type="entry name" value="NUCLEOLAR PROTEIN 14"/>
    <property type="match status" value="1"/>
</dbReference>
<feature type="compositionally biased region" description="Basic and acidic residues" evidence="7">
    <location>
        <begin position="90"/>
        <end position="116"/>
    </location>
</feature>
<protein>
    <submittedName>
        <fullName evidence="8">Nucleolar complex protein 14</fullName>
    </submittedName>
</protein>